<dbReference type="AlphaFoldDB" id="A0A367J068"/>
<dbReference type="GO" id="GO:0008270">
    <property type="term" value="F:zinc ion binding"/>
    <property type="evidence" value="ECO:0007669"/>
    <property type="project" value="UniProtKB-KW"/>
</dbReference>
<dbReference type="Pfam" id="PF04959">
    <property type="entry name" value="ARS2"/>
    <property type="match status" value="1"/>
</dbReference>
<evidence type="ECO:0000256" key="4">
    <source>
        <dbReference type="PROSITE-ProRule" id="PRU00042"/>
    </source>
</evidence>
<dbReference type="InterPro" id="IPR039727">
    <property type="entry name" value="SE/Ars2"/>
</dbReference>
<organism evidence="6 7">
    <name type="scientific">Rhizopus stolonifer</name>
    <name type="common">Rhizopus nigricans</name>
    <dbReference type="NCBI Taxonomy" id="4846"/>
    <lineage>
        <taxon>Eukaryota</taxon>
        <taxon>Fungi</taxon>
        <taxon>Fungi incertae sedis</taxon>
        <taxon>Mucoromycota</taxon>
        <taxon>Mucoromycotina</taxon>
        <taxon>Mucoromycetes</taxon>
        <taxon>Mucorales</taxon>
        <taxon>Mucorineae</taxon>
        <taxon>Rhizopodaceae</taxon>
        <taxon>Rhizopus</taxon>
    </lineage>
</organism>
<keyword evidence="4" id="KW-0862">Zinc</keyword>
<evidence type="ECO:0000259" key="5">
    <source>
        <dbReference type="PROSITE" id="PS50157"/>
    </source>
</evidence>
<evidence type="ECO:0000313" key="7">
    <source>
        <dbReference type="Proteomes" id="UP000253551"/>
    </source>
</evidence>
<accession>A0A367J068</accession>
<keyword evidence="3" id="KW-0539">Nucleus</keyword>
<dbReference type="InterPro" id="IPR007042">
    <property type="entry name" value="SERRATE/Ars2_C"/>
</dbReference>
<dbReference type="PROSITE" id="PS00028">
    <property type="entry name" value="ZINC_FINGER_C2H2_1"/>
    <property type="match status" value="1"/>
</dbReference>
<reference evidence="6 7" key="1">
    <citation type="journal article" date="2018" name="G3 (Bethesda)">
        <title>Phylogenetic and Phylogenomic Definition of Rhizopus Species.</title>
        <authorList>
            <person name="Gryganskyi A.P."/>
            <person name="Golan J."/>
            <person name="Dolatabadi S."/>
            <person name="Mondo S."/>
            <person name="Robb S."/>
            <person name="Idnurm A."/>
            <person name="Muszewska A."/>
            <person name="Steczkiewicz K."/>
            <person name="Masonjones S."/>
            <person name="Liao H.L."/>
            <person name="Gajdeczka M.T."/>
            <person name="Anike F."/>
            <person name="Vuek A."/>
            <person name="Anishchenko I.M."/>
            <person name="Voigt K."/>
            <person name="de Hoog G.S."/>
            <person name="Smith M.E."/>
            <person name="Heitman J."/>
            <person name="Vilgalys R."/>
            <person name="Stajich J.E."/>
        </authorList>
    </citation>
    <scope>NUCLEOTIDE SEQUENCE [LARGE SCALE GENOMIC DNA]</scope>
    <source>
        <strain evidence="6 7">LSU 92-RS-03</strain>
    </source>
</reference>
<keyword evidence="4" id="KW-0863">Zinc-finger</keyword>
<dbReference type="EMBL" id="PJQM01004781">
    <property type="protein sequence ID" value="RCH83332.1"/>
    <property type="molecule type" value="Genomic_DNA"/>
</dbReference>
<keyword evidence="4" id="KW-0479">Metal-binding</keyword>
<keyword evidence="7" id="KW-1185">Reference proteome</keyword>
<dbReference type="InterPro" id="IPR013087">
    <property type="entry name" value="Znf_C2H2_type"/>
</dbReference>
<gene>
    <name evidence="6" type="ORF">CU098_008677</name>
</gene>
<protein>
    <recommendedName>
        <fullName evidence="5">C2H2-type domain-containing protein</fullName>
    </recommendedName>
</protein>
<dbReference type="PANTHER" id="PTHR13165:SF0">
    <property type="entry name" value="SERRATE RNA EFFECTOR MOLECULE HOMOLOG"/>
    <property type="match status" value="1"/>
</dbReference>
<dbReference type="GO" id="GO:0016604">
    <property type="term" value="C:nuclear body"/>
    <property type="evidence" value="ECO:0007669"/>
    <property type="project" value="TreeGrafter"/>
</dbReference>
<name>A0A367J068_RHIST</name>
<feature type="non-terminal residue" evidence="6">
    <location>
        <position position="1"/>
    </location>
</feature>
<proteinExistence type="inferred from homology"/>
<evidence type="ECO:0000256" key="3">
    <source>
        <dbReference type="ARBA" id="ARBA00023242"/>
    </source>
</evidence>
<evidence type="ECO:0000256" key="2">
    <source>
        <dbReference type="ARBA" id="ARBA00005407"/>
    </source>
</evidence>
<dbReference type="PANTHER" id="PTHR13165">
    <property type="entry name" value="ARSENITE-RESISTANCE PROTEIN 2"/>
    <property type="match status" value="1"/>
</dbReference>
<evidence type="ECO:0000256" key="1">
    <source>
        <dbReference type="ARBA" id="ARBA00004123"/>
    </source>
</evidence>
<comment type="similarity">
    <text evidence="2">Belongs to the ARS2 family.</text>
</comment>
<sequence>QQWAKNLDQKISLKIHTPDDREIKRLGGRVLQAELDEFVKEHVLKEHESKFKCQVGECSKAFKGFDYVEKHILSKHPEEIDRIKAEVEYYNSYVLDPNHIMPNTTPNANQTNMMSLQSVPFHPQQFMLTPPNMRMPPAAAMAGTPWDQIPRVGFGGGADTWGATGRRSRPASSSAALMMDLDESMPKDPRQVKSYVDLDAPAEGDANISFY</sequence>
<evidence type="ECO:0000313" key="6">
    <source>
        <dbReference type="EMBL" id="RCH83332.1"/>
    </source>
</evidence>
<comment type="caution">
    <text evidence="6">The sequence shown here is derived from an EMBL/GenBank/DDBJ whole genome shotgun (WGS) entry which is preliminary data.</text>
</comment>
<dbReference type="PROSITE" id="PS50157">
    <property type="entry name" value="ZINC_FINGER_C2H2_2"/>
    <property type="match status" value="1"/>
</dbReference>
<dbReference type="OrthoDB" id="342064at2759"/>
<dbReference type="Proteomes" id="UP000253551">
    <property type="component" value="Unassembled WGS sequence"/>
</dbReference>
<comment type="subcellular location">
    <subcellularLocation>
        <location evidence="1">Nucleus</location>
    </subcellularLocation>
</comment>
<feature type="domain" description="C2H2-type" evidence="5">
    <location>
        <begin position="51"/>
        <end position="81"/>
    </location>
</feature>
<dbReference type="STRING" id="4846.A0A367J068"/>